<evidence type="ECO:0000313" key="2">
    <source>
        <dbReference type="EMBL" id="MRH79068.1"/>
    </source>
</evidence>
<proteinExistence type="predicted"/>
<protein>
    <submittedName>
        <fullName evidence="2">NAD-dependent epimerase/dehydratase family protein</fullName>
    </submittedName>
</protein>
<dbReference type="Gene3D" id="3.40.50.720">
    <property type="entry name" value="NAD(P)-binding Rossmann-like Domain"/>
    <property type="match status" value="1"/>
</dbReference>
<gene>
    <name evidence="2" type="ORF">GH984_10185</name>
</gene>
<dbReference type="SUPFAM" id="SSF51735">
    <property type="entry name" value="NAD(P)-binding Rossmann-fold domains"/>
    <property type="match status" value="1"/>
</dbReference>
<comment type="caution">
    <text evidence="2">The sequence shown here is derived from an EMBL/GenBank/DDBJ whole genome shotgun (WGS) entry which is preliminary data.</text>
</comment>
<name>A0A6N7QV91_9GAMM</name>
<reference evidence="2 3" key="1">
    <citation type="submission" date="2019-11" db="EMBL/GenBank/DDBJ databases">
        <authorList>
            <person name="Zhang X.Y."/>
        </authorList>
    </citation>
    <scope>NUCLEOTIDE SEQUENCE [LARGE SCALE GENOMIC DNA]</scope>
    <source>
        <strain evidence="2 3">C176</strain>
    </source>
</reference>
<dbReference type="AlphaFoldDB" id="A0A6N7QV91"/>
<dbReference type="EMBL" id="WJPP01000005">
    <property type="protein sequence ID" value="MRH79068.1"/>
    <property type="molecule type" value="Genomic_DNA"/>
</dbReference>
<dbReference type="RefSeq" id="WP_369692053.1">
    <property type="nucleotide sequence ID" value="NZ_WJPP01000005.1"/>
</dbReference>
<keyword evidence="3" id="KW-1185">Reference proteome</keyword>
<dbReference type="Pfam" id="PF01370">
    <property type="entry name" value="Epimerase"/>
    <property type="match status" value="1"/>
</dbReference>
<dbReference type="InterPro" id="IPR001509">
    <property type="entry name" value="Epimerase_deHydtase"/>
</dbReference>
<organism evidence="2 3">
    <name type="scientific">Spiribacter salilacus</name>
    <dbReference type="NCBI Taxonomy" id="2664894"/>
    <lineage>
        <taxon>Bacteria</taxon>
        <taxon>Pseudomonadati</taxon>
        <taxon>Pseudomonadota</taxon>
        <taxon>Gammaproteobacteria</taxon>
        <taxon>Chromatiales</taxon>
        <taxon>Ectothiorhodospiraceae</taxon>
        <taxon>Spiribacter</taxon>
    </lineage>
</organism>
<accession>A0A6N7QV91</accession>
<sequence>MLITGGAGVLSSHLCVRLLNDGRDIIGLANLFTGTKDNDLTHLQWTPQ</sequence>
<evidence type="ECO:0000259" key="1">
    <source>
        <dbReference type="Pfam" id="PF01370"/>
    </source>
</evidence>
<evidence type="ECO:0000313" key="3">
    <source>
        <dbReference type="Proteomes" id="UP000433788"/>
    </source>
</evidence>
<dbReference type="Proteomes" id="UP000433788">
    <property type="component" value="Unassembled WGS sequence"/>
</dbReference>
<dbReference type="InterPro" id="IPR036291">
    <property type="entry name" value="NAD(P)-bd_dom_sf"/>
</dbReference>
<feature type="domain" description="NAD-dependent epimerase/dehydratase" evidence="1">
    <location>
        <begin position="1"/>
        <end position="41"/>
    </location>
</feature>